<dbReference type="PANTHER" id="PTHR47791:SF1">
    <property type="entry name" value="ENDO MANNANASE, GH76 FAMILY (EUROFUNG)"/>
    <property type="match status" value="1"/>
</dbReference>
<feature type="signal peptide" evidence="1">
    <location>
        <begin position="1"/>
        <end position="19"/>
    </location>
</feature>
<evidence type="ECO:0000256" key="1">
    <source>
        <dbReference type="SAM" id="SignalP"/>
    </source>
</evidence>
<reference evidence="2" key="1">
    <citation type="journal article" date="2020" name="Stud. Mycol.">
        <title>101 Dothideomycetes genomes: a test case for predicting lifestyles and emergence of pathogens.</title>
        <authorList>
            <person name="Haridas S."/>
            <person name="Albert R."/>
            <person name="Binder M."/>
            <person name="Bloem J."/>
            <person name="Labutti K."/>
            <person name="Salamov A."/>
            <person name="Andreopoulos B."/>
            <person name="Baker S."/>
            <person name="Barry K."/>
            <person name="Bills G."/>
            <person name="Bluhm B."/>
            <person name="Cannon C."/>
            <person name="Castanera R."/>
            <person name="Culley D."/>
            <person name="Daum C."/>
            <person name="Ezra D."/>
            <person name="Gonzalez J."/>
            <person name="Henrissat B."/>
            <person name="Kuo A."/>
            <person name="Liang C."/>
            <person name="Lipzen A."/>
            <person name="Lutzoni F."/>
            <person name="Magnuson J."/>
            <person name="Mondo S."/>
            <person name="Nolan M."/>
            <person name="Ohm R."/>
            <person name="Pangilinan J."/>
            <person name="Park H.-J."/>
            <person name="Ramirez L."/>
            <person name="Alfaro M."/>
            <person name="Sun H."/>
            <person name="Tritt A."/>
            <person name="Yoshinaga Y."/>
            <person name="Zwiers L.-H."/>
            <person name="Turgeon B."/>
            <person name="Goodwin S."/>
            <person name="Spatafora J."/>
            <person name="Crous P."/>
            <person name="Grigoriev I."/>
        </authorList>
    </citation>
    <scope>NUCLEOTIDE SEQUENCE</scope>
    <source>
        <strain evidence="2">CBS 627.86</strain>
    </source>
</reference>
<accession>A0A6A5ZB59</accession>
<protein>
    <submittedName>
        <fullName evidence="2">Glycoside hydrolase</fullName>
    </submittedName>
</protein>
<dbReference type="PANTHER" id="PTHR47791">
    <property type="entry name" value="MEIOTICALLY UP-REGULATED GENE 191 PROTEIN"/>
    <property type="match status" value="1"/>
</dbReference>
<dbReference type="GO" id="GO:0016787">
    <property type="term" value="F:hydrolase activity"/>
    <property type="evidence" value="ECO:0007669"/>
    <property type="project" value="UniProtKB-KW"/>
</dbReference>
<dbReference type="Pfam" id="PF03663">
    <property type="entry name" value="Glyco_hydro_76"/>
    <property type="match status" value="1"/>
</dbReference>
<dbReference type="GO" id="GO:0005975">
    <property type="term" value="P:carbohydrate metabolic process"/>
    <property type="evidence" value="ECO:0007669"/>
    <property type="project" value="InterPro"/>
</dbReference>
<evidence type="ECO:0000313" key="2">
    <source>
        <dbReference type="EMBL" id="KAF2116690.1"/>
    </source>
</evidence>
<keyword evidence="3" id="KW-1185">Reference proteome</keyword>
<dbReference type="OrthoDB" id="9984024at2759"/>
<dbReference type="Proteomes" id="UP000799770">
    <property type="component" value="Unassembled WGS sequence"/>
</dbReference>
<dbReference type="SUPFAM" id="SSF48208">
    <property type="entry name" value="Six-hairpin glycosidases"/>
    <property type="match status" value="1"/>
</dbReference>
<dbReference type="EMBL" id="ML977320">
    <property type="protein sequence ID" value="KAF2116690.1"/>
    <property type="molecule type" value="Genomic_DNA"/>
</dbReference>
<evidence type="ECO:0000313" key="3">
    <source>
        <dbReference type="Proteomes" id="UP000799770"/>
    </source>
</evidence>
<dbReference type="AlphaFoldDB" id="A0A6A5ZB59"/>
<keyword evidence="2" id="KW-0378">Hydrolase</keyword>
<dbReference type="InterPro" id="IPR053169">
    <property type="entry name" value="MUG_Protein"/>
</dbReference>
<feature type="chain" id="PRO_5025664939" evidence="1">
    <location>
        <begin position="20"/>
        <end position="356"/>
    </location>
</feature>
<dbReference type="Gene3D" id="1.50.10.20">
    <property type="match status" value="1"/>
</dbReference>
<sequence>MRPRISLLLPFLFTTPIIADYESDAVNAIKTLQNKFYDTNTGLWKGTTFNQLWWQSGNMVETIARFGIHDASFKDTAKSIVANTYAKSAAQNGGSWKNDYYDDMGWWAMGWVASYDLTGDVKYLNTAKDIFEDMTGGWTTPCKGGIWWDKKKTSIAAISNELFLSVAAHLANRVPAAEKENYRHWALAEWDWFSKSGIINGDSVINDGIDQKSCKNDGKTVYTYNQGVILGGLSELAKATSNGVYIDAAKKIANGAINKLSSNGIFTETASKDGKLDEQGALFKGAFVRNLALLIGNAGGVDNFKSFLKKNADSAWAKDKNGDGVFGPRWQGPDGDANTASHAAGVDLLVAAAVAG</sequence>
<keyword evidence="1" id="KW-0732">Signal</keyword>
<proteinExistence type="predicted"/>
<gene>
    <name evidence="2" type="ORF">BDV96DRAFT_544204</name>
</gene>
<dbReference type="InterPro" id="IPR005198">
    <property type="entry name" value="Glyco_hydro_76"/>
</dbReference>
<dbReference type="InterPro" id="IPR008928">
    <property type="entry name" value="6-hairpin_glycosidase_sf"/>
</dbReference>
<name>A0A6A5ZB59_9PLEO</name>
<organism evidence="2 3">
    <name type="scientific">Lophiotrema nucula</name>
    <dbReference type="NCBI Taxonomy" id="690887"/>
    <lineage>
        <taxon>Eukaryota</taxon>
        <taxon>Fungi</taxon>
        <taxon>Dikarya</taxon>
        <taxon>Ascomycota</taxon>
        <taxon>Pezizomycotina</taxon>
        <taxon>Dothideomycetes</taxon>
        <taxon>Pleosporomycetidae</taxon>
        <taxon>Pleosporales</taxon>
        <taxon>Lophiotremataceae</taxon>
        <taxon>Lophiotrema</taxon>
    </lineage>
</organism>